<dbReference type="FunFam" id="3.40.50.620:FF:000036">
    <property type="entry name" value="Glutamine-dependent NAD(+) synthetase"/>
    <property type="match status" value="1"/>
</dbReference>
<reference evidence="11 12" key="1">
    <citation type="journal article" date="2018" name="Mol. Biol. Evol.">
        <title>Broad Genomic Sampling Reveals a Smut Pathogenic Ancestry of the Fungal Clade Ustilaginomycotina.</title>
        <authorList>
            <person name="Kijpornyongpan T."/>
            <person name="Mondo S.J."/>
            <person name="Barry K."/>
            <person name="Sandor L."/>
            <person name="Lee J."/>
            <person name="Lipzen A."/>
            <person name="Pangilinan J."/>
            <person name="LaButti K."/>
            <person name="Hainaut M."/>
            <person name="Henrissat B."/>
            <person name="Grigoriev I.V."/>
            <person name="Spatafora J.W."/>
            <person name="Aime M.C."/>
        </authorList>
    </citation>
    <scope>NUCLEOTIDE SEQUENCE [LARGE SCALE GENOMIC DNA]</scope>
    <source>
        <strain evidence="11 12">MCA 5214</strain>
    </source>
</reference>
<keyword evidence="12" id="KW-1185">Reference proteome</keyword>
<dbReference type="Pfam" id="PF02540">
    <property type="entry name" value="NAD_synthase"/>
    <property type="match status" value="1"/>
</dbReference>
<evidence type="ECO:0000259" key="10">
    <source>
        <dbReference type="PROSITE" id="PS50263"/>
    </source>
</evidence>
<dbReference type="GO" id="GO:0004359">
    <property type="term" value="F:glutaminase activity"/>
    <property type="evidence" value="ECO:0007669"/>
    <property type="project" value="InterPro"/>
</dbReference>
<dbReference type="PIRSF" id="PIRSF006630">
    <property type="entry name" value="NADS_GAT"/>
    <property type="match status" value="1"/>
</dbReference>
<dbReference type="PANTHER" id="PTHR23090:SF9">
    <property type="entry name" value="GLUTAMINE-DEPENDENT NAD(+) SYNTHETASE"/>
    <property type="match status" value="1"/>
</dbReference>
<feature type="compositionally biased region" description="Low complexity" evidence="9">
    <location>
        <begin position="333"/>
        <end position="343"/>
    </location>
</feature>
<evidence type="ECO:0000313" key="12">
    <source>
        <dbReference type="Proteomes" id="UP000245884"/>
    </source>
</evidence>
<feature type="domain" description="CN hydrolase" evidence="10">
    <location>
        <begin position="5"/>
        <end position="275"/>
    </location>
</feature>
<accession>A0A316UQP5</accession>
<dbReference type="EC" id="6.3.5.1" evidence="8"/>
<dbReference type="FunFam" id="3.60.110.10:FF:000003">
    <property type="entry name" value="Glutamine-dependent NAD(+) synthetase"/>
    <property type="match status" value="1"/>
</dbReference>
<evidence type="ECO:0000256" key="7">
    <source>
        <dbReference type="ARBA" id="ARBA00052340"/>
    </source>
</evidence>
<name>A0A316UQP5_9BASI</name>
<dbReference type="CDD" id="cd00553">
    <property type="entry name" value="NAD_synthase"/>
    <property type="match status" value="1"/>
</dbReference>
<dbReference type="Proteomes" id="UP000245884">
    <property type="component" value="Unassembled WGS sequence"/>
</dbReference>
<dbReference type="PANTHER" id="PTHR23090">
    <property type="entry name" value="NH 3 /GLUTAMINE-DEPENDENT NAD + SYNTHETASE"/>
    <property type="match status" value="1"/>
</dbReference>
<feature type="region of interest" description="Disordered" evidence="9">
    <location>
        <begin position="687"/>
        <end position="707"/>
    </location>
</feature>
<evidence type="ECO:0000256" key="1">
    <source>
        <dbReference type="ARBA" id="ARBA00005188"/>
    </source>
</evidence>
<dbReference type="EMBL" id="KZ819667">
    <property type="protein sequence ID" value="PWN27610.1"/>
    <property type="molecule type" value="Genomic_DNA"/>
</dbReference>
<dbReference type="Pfam" id="PF00795">
    <property type="entry name" value="CN_hydrolase"/>
    <property type="match status" value="1"/>
</dbReference>
<evidence type="ECO:0000256" key="2">
    <source>
        <dbReference type="ARBA" id="ARBA00007145"/>
    </source>
</evidence>
<dbReference type="GO" id="GO:0003952">
    <property type="term" value="F:NAD+ synthase (glutamine-hydrolyzing) activity"/>
    <property type="evidence" value="ECO:0007669"/>
    <property type="project" value="UniProtKB-UniRule"/>
</dbReference>
<dbReference type="InterPro" id="IPR003694">
    <property type="entry name" value="NAD_synthase"/>
</dbReference>
<keyword evidence="6 8" id="KW-0520">NAD</keyword>
<dbReference type="GO" id="GO:0009435">
    <property type="term" value="P:NAD+ biosynthetic process"/>
    <property type="evidence" value="ECO:0007669"/>
    <property type="project" value="UniProtKB-UniRule"/>
</dbReference>
<evidence type="ECO:0000256" key="3">
    <source>
        <dbReference type="ARBA" id="ARBA00022598"/>
    </source>
</evidence>
<dbReference type="InterPro" id="IPR022310">
    <property type="entry name" value="NAD/GMP_synthase"/>
</dbReference>
<keyword evidence="4 8" id="KW-0547">Nucleotide-binding</keyword>
<dbReference type="PROSITE" id="PS50263">
    <property type="entry name" value="CN_HYDROLASE"/>
    <property type="match status" value="1"/>
</dbReference>
<dbReference type="OrthoDB" id="2020662at2759"/>
<keyword evidence="3 8" id="KW-0436">Ligase</keyword>
<evidence type="ECO:0000313" key="11">
    <source>
        <dbReference type="EMBL" id="PWN27610.1"/>
    </source>
</evidence>
<evidence type="ECO:0000256" key="5">
    <source>
        <dbReference type="ARBA" id="ARBA00022840"/>
    </source>
</evidence>
<evidence type="ECO:0000256" key="9">
    <source>
        <dbReference type="SAM" id="MobiDB-lite"/>
    </source>
</evidence>
<evidence type="ECO:0000256" key="4">
    <source>
        <dbReference type="ARBA" id="ARBA00022741"/>
    </source>
</evidence>
<dbReference type="Gene3D" id="3.60.110.10">
    <property type="entry name" value="Carbon-nitrogen hydrolase"/>
    <property type="match status" value="1"/>
</dbReference>
<dbReference type="SUPFAM" id="SSF52402">
    <property type="entry name" value="Adenine nucleotide alpha hydrolases-like"/>
    <property type="match status" value="1"/>
</dbReference>
<organism evidence="11 12">
    <name type="scientific">Jaminaea rosea</name>
    <dbReference type="NCBI Taxonomy" id="1569628"/>
    <lineage>
        <taxon>Eukaryota</taxon>
        <taxon>Fungi</taxon>
        <taxon>Dikarya</taxon>
        <taxon>Basidiomycota</taxon>
        <taxon>Ustilaginomycotina</taxon>
        <taxon>Exobasidiomycetes</taxon>
        <taxon>Microstromatales</taxon>
        <taxon>Microstromatales incertae sedis</taxon>
        <taxon>Jaminaea</taxon>
    </lineage>
</organism>
<dbReference type="GO" id="GO:0005524">
    <property type="term" value="F:ATP binding"/>
    <property type="evidence" value="ECO:0007669"/>
    <property type="project" value="UniProtKB-UniRule"/>
</dbReference>
<sequence length="787" mass="86792">MGHPVTLATCSLNQWALDFAGNLQRILLSIQQSKALGAKLRVGPELEITGYGCFDHFLEGDTVLHSWQVLAQILESDATHGIVCDIGMPVLHRSTLYNCRVLCLDGKILFIRPKMHLANDGNYREMRYFTPWTRRGETDDFFLPRIVAKSQGRETVPFGDAVLATRDTAVGVELCEELFTPNSPHVAMGLDGVEIFINSSGSHHELRKLYRRVDLIKEATLKLGGIYLYANQQGCDGDRLYYDGCPLIALNGSIVAQGSQFSLDDVQVVTATVDLDDVKAARCAKSRGMQAVQSREINNGRGFTRVKVDFDLGKRDQDHGGDGDDDDVGGNSGASARTGSGAADPDAVALGTAASSSSNRTSQARDGGDVFYHTPSEEIALGPACWLWDYLRRSKTQGYFIPLSGGIDSCATSVIVYSMCRLVYQACQGPRPNAQVLEDVRRICGGATKEKLPDGWVPSSPQEIANRIFVTCYMGTENSSAETRNRARDLAAAIGSYHIDLNMDIVVTAIVSLFAMVSQRTPRFKVHGGTPAENLALQNIQARLRMLLAYMFAQLTPWVRGGMGSLLVLGSANVDESLRGYLTKYDCSSADVNPIGSISKTDLKSFIAYARDAFDLPVLHSFLTAVPTAELEPITKDYVQADEADMGLTYDELSVLGRLRKVGKCGPYGMLLKLLQQRKDYNAAAAQAQRTTLNKKEEEEKSASAPPLLHLSPRGIMEKVQLFFTMYAINRHKMTTLTPSYHAESYSPDDNRFDLRPFLYNVRFPWQYERMEARVKGEEAREAGKKE</sequence>
<dbReference type="UniPathway" id="UPA00253">
    <property type="reaction ID" value="UER00334"/>
</dbReference>
<dbReference type="SUPFAM" id="SSF56317">
    <property type="entry name" value="Carbon-nitrogen hydrolase"/>
    <property type="match status" value="1"/>
</dbReference>
<keyword evidence="5 8" id="KW-0067">ATP-binding</keyword>
<gene>
    <name evidence="11" type="ORF">BDZ90DRAFT_260099</name>
</gene>
<proteinExistence type="inferred from homology"/>
<dbReference type="AlphaFoldDB" id="A0A316UQP5"/>
<dbReference type="InterPro" id="IPR003010">
    <property type="entry name" value="C-N_Hydrolase"/>
</dbReference>
<comment type="pathway">
    <text evidence="1 8">Cofactor biosynthesis; NAD(+) biosynthesis; NAD(+) from deamido-NAD(+) (L-Gln route): step 1/1.</text>
</comment>
<dbReference type="CDD" id="cd07570">
    <property type="entry name" value="GAT_Gln-NAD-synth"/>
    <property type="match status" value="1"/>
</dbReference>
<evidence type="ECO:0000256" key="8">
    <source>
        <dbReference type="PIRNR" id="PIRNR006630"/>
    </source>
</evidence>
<dbReference type="InterPro" id="IPR014445">
    <property type="entry name" value="Gln-dep_NAD_synthase"/>
</dbReference>
<protein>
    <recommendedName>
        <fullName evidence="8">Glutamine-dependent NAD(+) synthetase</fullName>
        <ecNumber evidence="8">6.3.5.1</ecNumber>
    </recommendedName>
    <alternativeName>
        <fullName evidence="8">NAD(+) synthase [glutamine-hydrolyzing]</fullName>
    </alternativeName>
</protein>
<dbReference type="GO" id="GO:0005737">
    <property type="term" value="C:cytoplasm"/>
    <property type="evidence" value="ECO:0007669"/>
    <property type="project" value="InterPro"/>
</dbReference>
<evidence type="ECO:0000256" key="6">
    <source>
        <dbReference type="ARBA" id="ARBA00023027"/>
    </source>
</evidence>
<comment type="catalytic activity">
    <reaction evidence="7 8">
        <text>deamido-NAD(+) + L-glutamine + ATP + H2O = L-glutamate + AMP + diphosphate + NAD(+) + H(+)</text>
        <dbReference type="Rhea" id="RHEA:24384"/>
        <dbReference type="ChEBI" id="CHEBI:15377"/>
        <dbReference type="ChEBI" id="CHEBI:15378"/>
        <dbReference type="ChEBI" id="CHEBI:29985"/>
        <dbReference type="ChEBI" id="CHEBI:30616"/>
        <dbReference type="ChEBI" id="CHEBI:33019"/>
        <dbReference type="ChEBI" id="CHEBI:57540"/>
        <dbReference type="ChEBI" id="CHEBI:58359"/>
        <dbReference type="ChEBI" id="CHEBI:58437"/>
        <dbReference type="ChEBI" id="CHEBI:456215"/>
        <dbReference type="EC" id="6.3.5.1"/>
    </reaction>
</comment>
<dbReference type="GeneID" id="37030047"/>
<dbReference type="HAMAP" id="MF_02090">
    <property type="entry name" value="NadE_glutamine_dep"/>
    <property type="match status" value="1"/>
</dbReference>
<dbReference type="InterPro" id="IPR036526">
    <property type="entry name" value="C-N_Hydrolase_sf"/>
</dbReference>
<dbReference type="STRING" id="1569628.A0A316UQP5"/>
<comment type="similarity">
    <text evidence="2 8">In the C-terminal section; belongs to the NAD synthetase family.</text>
</comment>
<dbReference type="InterPro" id="IPR014729">
    <property type="entry name" value="Rossmann-like_a/b/a_fold"/>
</dbReference>
<feature type="region of interest" description="Disordered" evidence="9">
    <location>
        <begin position="314"/>
        <end position="346"/>
    </location>
</feature>
<dbReference type="RefSeq" id="XP_025362222.1">
    <property type="nucleotide sequence ID" value="XM_025508224.1"/>
</dbReference>
<dbReference type="Gene3D" id="3.40.50.620">
    <property type="entry name" value="HUPs"/>
    <property type="match status" value="1"/>
</dbReference>